<evidence type="ECO:0000313" key="2">
    <source>
        <dbReference type="Proteomes" id="UP000828390"/>
    </source>
</evidence>
<reference evidence="1" key="1">
    <citation type="journal article" date="2019" name="bioRxiv">
        <title>The Genome of the Zebra Mussel, Dreissena polymorpha: A Resource for Invasive Species Research.</title>
        <authorList>
            <person name="McCartney M.A."/>
            <person name="Auch B."/>
            <person name="Kono T."/>
            <person name="Mallez S."/>
            <person name="Zhang Y."/>
            <person name="Obille A."/>
            <person name="Becker A."/>
            <person name="Abrahante J.E."/>
            <person name="Garbe J."/>
            <person name="Badalamenti J.P."/>
            <person name="Herman A."/>
            <person name="Mangelson H."/>
            <person name="Liachko I."/>
            <person name="Sullivan S."/>
            <person name="Sone E.D."/>
            <person name="Koren S."/>
            <person name="Silverstein K.A.T."/>
            <person name="Beckman K.B."/>
            <person name="Gohl D.M."/>
        </authorList>
    </citation>
    <scope>NUCLEOTIDE SEQUENCE</scope>
    <source>
        <strain evidence="1">Duluth1</strain>
        <tissue evidence="1">Whole animal</tissue>
    </source>
</reference>
<dbReference type="InterPro" id="IPR036397">
    <property type="entry name" value="RNaseH_sf"/>
</dbReference>
<evidence type="ECO:0000313" key="1">
    <source>
        <dbReference type="EMBL" id="KAH3793362.1"/>
    </source>
</evidence>
<gene>
    <name evidence="1" type="ORF">DPMN_146870</name>
</gene>
<dbReference type="AlphaFoldDB" id="A0A9D4F7W6"/>
<reference evidence="1" key="2">
    <citation type="submission" date="2020-11" db="EMBL/GenBank/DDBJ databases">
        <authorList>
            <person name="McCartney M.A."/>
            <person name="Auch B."/>
            <person name="Kono T."/>
            <person name="Mallez S."/>
            <person name="Becker A."/>
            <person name="Gohl D.M."/>
            <person name="Silverstein K.A.T."/>
            <person name="Koren S."/>
            <person name="Bechman K.B."/>
            <person name="Herman A."/>
            <person name="Abrahante J.E."/>
            <person name="Garbe J."/>
        </authorList>
    </citation>
    <scope>NUCLEOTIDE SEQUENCE</scope>
    <source>
        <strain evidence="1">Duluth1</strain>
        <tissue evidence="1">Whole animal</tissue>
    </source>
</reference>
<sequence length="80" mass="9285">MTFQNCFQKVGSQWCSIRIVPQVTHLNRPLSFLRRKKVNFIDRGDGMPKSPNATPMDFGIWGILKRRLQKRNINSVIGLK</sequence>
<dbReference type="GO" id="GO:0003676">
    <property type="term" value="F:nucleic acid binding"/>
    <property type="evidence" value="ECO:0007669"/>
    <property type="project" value="InterPro"/>
</dbReference>
<dbReference type="Proteomes" id="UP000828390">
    <property type="component" value="Unassembled WGS sequence"/>
</dbReference>
<protein>
    <submittedName>
        <fullName evidence="1">Uncharacterized protein</fullName>
    </submittedName>
</protein>
<proteinExistence type="predicted"/>
<name>A0A9D4F7W6_DREPO</name>
<dbReference type="EMBL" id="JAIWYP010000007">
    <property type="protein sequence ID" value="KAH3793362.1"/>
    <property type="molecule type" value="Genomic_DNA"/>
</dbReference>
<comment type="caution">
    <text evidence="1">The sequence shown here is derived from an EMBL/GenBank/DDBJ whole genome shotgun (WGS) entry which is preliminary data.</text>
</comment>
<keyword evidence="2" id="KW-1185">Reference proteome</keyword>
<organism evidence="1 2">
    <name type="scientific">Dreissena polymorpha</name>
    <name type="common">Zebra mussel</name>
    <name type="synonym">Mytilus polymorpha</name>
    <dbReference type="NCBI Taxonomy" id="45954"/>
    <lineage>
        <taxon>Eukaryota</taxon>
        <taxon>Metazoa</taxon>
        <taxon>Spiralia</taxon>
        <taxon>Lophotrochozoa</taxon>
        <taxon>Mollusca</taxon>
        <taxon>Bivalvia</taxon>
        <taxon>Autobranchia</taxon>
        <taxon>Heteroconchia</taxon>
        <taxon>Euheterodonta</taxon>
        <taxon>Imparidentia</taxon>
        <taxon>Neoheterodontei</taxon>
        <taxon>Myida</taxon>
        <taxon>Dreissenoidea</taxon>
        <taxon>Dreissenidae</taxon>
        <taxon>Dreissena</taxon>
    </lineage>
</organism>
<dbReference type="Gene3D" id="3.30.420.10">
    <property type="entry name" value="Ribonuclease H-like superfamily/Ribonuclease H"/>
    <property type="match status" value="1"/>
</dbReference>
<accession>A0A9D4F7W6</accession>